<dbReference type="AlphaFoldDB" id="A0A1U9KS48"/>
<protein>
    <recommendedName>
        <fullName evidence="4">Glycosyltransferase 2-like domain-containing protein</fullName>
    </recommendedName>
</protein>
<organism evidence="5 6">
    <name type="scientific">Neoasaia chiangmaiensis</name>
    <dbReference type="NCBI Taxonomy" id="320497"/>
    <lineage>
        <taxon>Bacteria</taxon>
        <taxon>Pseudomonadati</taxon>
        <taxon>Pseudomonadota</taxon>
        <taxon>Alphaproteobacteria</taxon>
        <taxon>Acetobacterales</taxon>
        <taxon>Acetobacteraceae</taxon>
        <taxon>Neoasaia</taxon>
    </lineage>
</organism>
<dbReference type="Proteomes" id="UP000188604">
    <property type="component" value="Chromosome"/>
</dbReference>
<evidence type="ECO:0000259" key="4">
    <source>
        <dbReference type="Pfam" id="PF00535"/>
    </source>
</evidence>
<dbReference type="Pfam" id="PF13692">
    <property type="entry name" value="Glyco_trans_1_4"/>
    <property type="match status" value="1"/>
</dbReference>
<proteinExistence type="inferred from homology"/>
<dbReference type="EMBL" id="CP014691">
    <property type="protein sequence ID" value="AQS88539.1"/>
    <property type="molecule type" value="Genomic_DNA"/>
</dbReference>
<keyword evidence="6" id="KW-1185">Reference proteome</keyword>
<evidence type="ECO:0000313" key="5">
    <source>
        <dbReference type="EMBL" id="AQS88539.1"/>
    </source>
</evidence>
<evidence type="ECO:0000313" key="6">
    <source>
        <dbReference type="Proteomes" id="UP000188604"/>
    </source>
</evidence>
<dbReference type="Pfam" id="PF00535">
    <property type="entry name" value="Glycos_transf_2"/>
    <property type="match status" value="1"/>
</dbReference>
<dbReference type="GO" id="GO:0016757">
    <property type="term" value="F:glycosyltransferase activity"/>
    <property type="evidence" value="ECO:0007669"/>
    <property type="project" value="UniProtKB-KW"/>
</dbReference>
<keyword evidence="3" id="KW-0808">Transferase</keyword>
<dbReference type="CDD" id="cd00761">
    <property type="entry name" value="Glyco_tranf_GTA_type"/>
    <property type="match status" value="1"/>
</dbReference>
<dbReference type="InterPro" id="IPR001173">
    <property type="entry name" value="Glyco_trans_2-like"/>
</dbReference>
<dbReference type="InterPro" id="IPR050834">
    <property type="entry name" value="Glycosyltransf_2"/>
</dbReference>
<dbReference type="CDD" id="cd03801">
    <property type="entry name" value="GT4_PimA-like"/>
    <property type="match status" value="1"/>
</dbReference>
<name>A0A1U9KS48_9PROT</name>
<evidence type="ECO:0000256" key="2">
    <source>
        <dbReference type="ARBA" id="ARBA00022676"/>
    </source>
</evidence>
<dbReference type="KEGG" id="nch:A0U93_11990"/>
<comment type="similarity">
    <text evidence="1">Belongs to the glycosyltransferase 2 family.</text>
</comment>
<dbReference type="Gene3D" id="3.90.550.10">
    <property type="entry name" value="Spore Coat Polysaccharide Biosynthesis Protein SpsA, Chain A"/>
    <property type="match status" value="1"/>
</dbReference>
<dbReference type="InterPro" id="IPR029044">
    <property type="entry name" value="Nucleotide-diphossugar_trans"/>
</dbReference>
<dbReference type="SUPFAM" id="SSF53448">
    <property type="entry name" value="Nucleotide-diphospho-sugar transferases"/>
    <property type="match status" value="1"/>
</dbReference>
<dbReference type="STRING" id="320497.A0U93_11990"/>
<dbReference type="Gene3D" id="3.40.50.2000">
    <property type="entry name" value="Glycogen Phosphorylase B"/>
    <property type="match status" value="1"/>
</dbReference>
<accession>A0A1U9KS48</accession>
<dbReference type="SUPFAM" id="SSF53756">
    <property type="entry name" value="UDP-Glycosyltransferase/glycogen phosphorylase"/>
    <property type="match status" value="1"/>
</dbReference>
<dbReference type="PANTHER" id="PTHR43685">
    <property type="entry name" value="GLYCOSYLTRANSFERASE"/>
    <property type="match status" value="1"/>
</dbReference>
<dbReference type="PANTHER" id="PTHR43685:SF5">
    <property type="entry name" value="GLYCOSYLTRANSFERASE EPSE-RELATED"/>
    <property type="match status" value="1"/>
</dbReference>
<sequence length="935" mass="104309">MSKEHTILSCVTVNRLSIFDEPVPADALQHEFARYLPFLLWVFDQLSDSNPCTITFTSSCGWMIRPLREMLGNQIFERRIALLPHESQISSIVVTSDTDPRHEFTSSATVIRFSEQHAHDDDFHLDSHVLIRMPTPSGTDRAALAWLADPAYAAERRILRRRAATTAALWQSQQAQARLLQQRQDDARRIRTLVTLQRDMAYQRDAALAQYDRTQAAYEAAVAERDAALSERHAQSATVPPRRALPLRAVRYLGRRLRPRHPPVVAAPVTAQLPSSERHILFIAGEPDTPGVAYRCDRLAEAARAAGYATRVMPCATIGGDDVAWADIMVLWRVEFSGHVDILLRLGREKGATLVFDADDIVFIPHLARIDVIDGIRSIGATEERIERCFADMRRTMLRCDLGFATTRELGDAMRVNLPLTHEVPNIFNDAAHAKSRLAHRRRIDDGLVRIGYATGSRTHQRDFAAVAPVLADLLRTYPHVRLVLFREAGNRRPVLLMEEFPALETIADRIEWRDMVALADLPDEFARFDISIAPLETGNVFCEAKSEIKFFEPALAGAACIASPTGPFRRVIRPGITGFLADTPEEWAAALRNLIENPGKRRRMAQDAYHDVLWHFGPQAQTQRLRTIFDGLGATDADAARSAETLLSRQAMPRAPLPVVPESDALFERDLLGGADVTVVVTSYNYSTYILDALDSVRAQTLSPLDLIVVDDGSTDDSVTLVEDWMTRHAERFNRLILRRTRQNAGLGGARNVGMAATETPFVMQLDADNRLLPDACARLRDAMADGQTAYAYPVLRAFNTEGIVMGKATPDDPDNATRPDLLGNLPFEPLALIGGNHVDAMAMVAKWAWAAVGGYYVARDAMGWEDYDLWCGLAERGLTGRHVPEVLAEYRHHDASMTNGITERAAHKARVVSLVTERHPWIRLVAAEARQRQ</sequence>
<gene>
    <name evidence="5" type="ORF">A0U93_11990</name>
</gene>
<reference evidence="5 6" key="1">
    <citation type="submission" date="2016-03" db="EMBL/GenBank/DDBJ databases">
        <title>Acetic acid bacteria sequencing.</title>
        <authorList>
            <person name="Brandt J."/>
            <person name="Jakob F."/>
            <person name="Vogel R.F."/>
        </authorList>
    </citation>
    <scope>NUCLEOTIDE SEQUENCE [LARGE SCALE GENOMIC DNA]</scope>
    <source>
        <strain evidence="5 6">NBRC 101099</strain>
    </source>
</reference>
<feature type="domain" description="Glycosyltransferase 2-like" evidence="4">
    <location>
        <begin position="679"/>
        <end position="810"/>
    </location>
</feature>
<evidence type="ECO:0000256" key="1">
    <source>
        <dbReference type="ARBA" id="ARBA00006739"/>
    </source>
</evidence>
<evidence type="ECO:0000256" key="3">
    <source>
        <dbReference type="ARBA" id="ARBA00022679"/>
    </source>
</evidence>
<keyword evidence="2" id="KW-0328">Glycosyltransferase</keyword>